<dbReference type="Pfam" id="PF01541">
    <property type="entry name" value="GIY-YIG"/>
    <property type="match status" value="1"/>
</dbReference>
<dbReference type="PROSITE" id="PS50164">
    <property type="entry name" value="GIY_YIG"/>
    <property type="match status" value="1"/>
</dbReference>
<feature type="domain" description="GIY-YIG" evidence="2">
    <location>
        <begin position="1"/>
        <end position="75"/>
    </location>
</feature>
<reference evidence="3 4" key="1">
    <citation type="journal article" date="2016" name="Nat. Commun.">
        <title>Thousands of microbial genomes shed light on interconnected biogeochemical processes in an aquifer system.</title>
        <authorList>
            <person name="Anantharaman K."/>
            <person name="Brown C.T."/>
            <person name="Hug L.A."/>
            <person name="Sharon I."/>
            <person name="Castelle C.J."/>
            <person name="Probst A.J."/>
            <person name="Thomas B.C."/>
            <person name="Singh A."/>
            <person name="Wilkins M.J."/>
            <person name="Karaoz U."/>
            <person name="Brodie E.L."/>
            <person name="Williams K.H."/>
            <person name="Hubbard S.S."/>
            <person name="Banfield J.F."/>
        </authorList>
    </citation>
    <scope>NUCLEOTIDE SEQUENCE [LARGE SCALE GENOMIC DNA]</scope>
</reference>
<dbReference type="Proteomes" id="UP000176512">
    <property type="component" value="Unassembled WGS sequence"/>
</dbReference>
<evidence type="ECO:0000256" key="1">
    <source>
        <dbReference type="ARBA" id="ARBA00007435"/>
    </source>
</evidence>
<organism evidence="3 4">
    <name type="scientific">Candidatus Buchananbacteria bacterium RIFCSPLOWO2_01_FULL_46_12</name>
    <dbReference type="NCBI Taxonomy" id="1797546"/>
    <lineage>
        <taxon>Bacteria</taxon>
        <taxon>Candidatus Buchananiibacteriota</taxon>
    </lineage>
</organism>
<proteinExistence type="inferred from homology"/>
<protein>
    <recommendedName>
        <fullName evidence="2">GIY-YIG domain-containing protein</fullName>
    </recommendedName>
</protein>
<name>A0A1G1YN94_9BACT</name>
<dbReference type="InterPro" id="IPR035901">
    <property type="entry name" value="GIY-YIG_endonuc_sf"/>
</dbReference>
<dbReference type="EMBL" id="MHIP01000047">
    <property type="protein sequence ID" value="OGY53771.1"/>
    <property type="molecule type" value="Genomic_DNA"/>
</dbReference>
<evidence type="ECO:0000313" key="3">
    <source>
        <dbReference type="EMBL" id="OGY53771.1"/>
    </source>
</evidence>
<dbReference type="InterPro" id="IPR050190">
    <property type="entry name" value="UPF0213_domain"/>
</dbReference>
<sequence>MFYLYLLKSKKRNWFYIGSTRDLKKRLIEHNSKKVKSTQFYSPFDLVYYEAYQEYRLARKREIELKAKGQQKEIILKRLGYL</sequence>
<gene>
    <name evidence="3" type="ORF">A3A24_02570</name>
</gene>
<comment type="caution">
    <text evidence="3">The sequence shown here is derived from an EMBL/GenBank/DDBJ whole genome shotgun (WGS) entry which is preliminary data.</text>
</comment>
<dbReference type="Gene3D" id="3.40.1440.10">
    <property type="entry name" value="GIY-YIG endonuclease"/>
    <property type="match status" value="1"/>
</dbReference>
<dbReference type="SUPFAM" id="SSF82771">
    <property type="entry name" value="GIY-YIG endonuclease"/>
    <property type="match status" value="1"/>
</dbReference>
<dbReference type="InterPro" id="IPR000305">
    <property type="entry name" value="GIY-YIG_endonuc"/>
</dbReference>
<dbReference type="PANTHER" id="PTHR34477:SF1">
    <property type="entry name" value="UPF0213 PROTEIN YHBQ"/>
    <property type="match status" value="1"/>
</dbReference>
<dbReference type="AlphaFoldDB" id="A0A1G1YN94"/>
<accession>A0A1G1YN94</accession>
<dbReference type="PANTHER" id="PTHR34477">
    <property type="entry name" value="UPF0213 PROTEIN YHBQ"/>
    <property type="match status" value="1"/>
</dbReference>
<evidence type="ECO:0000259" key="2">
    <source>
        <dbReference type="PROSITE" id="PS50164"/>
    </source>
</evidence>
<evidence type="ECO:0000313" key="4">
    <source>
        <dbReference type="Proteomes" id="UP000176512"/>
    </source>
</evidence>
<comment type="similarity">
    <text evidence="1">Belongs to the UPF0213 family.</text>
</comment>